<dbReference type="InterPro" id="IPR002696">
    <property type="entry name" value="Membr_insert_effic_factor_YidD"/>
</dbReference>
<gene>
    <name evidence="2" type="primary">yidD</name>
    <name evidence="2" type="ORF">NCTC12092_01658</name>
</gene>
<reference evidence="2 3" key="1">
    <citation type="submission" date="2018-06" db="EMBL/GenBank/DDBJ databases">
        <authorList>
            <consortium name="Pathogen Informatics"/>
            <person name="Doyle S."/>
        </authorList>
    </citation>
    <scope>NUCLEOTIDE SEQUENCE [LARGE SCALE GENOMIC DNA]</scope>
    <source>
        <strain evidence="2 3">NCTC12092</strain>
    </source>
</reference>
<dbReference type="PANTHER" id="PTHR33383:SF1">
    <property type="entry name" value="MEMBRANE PROTEIN INSERTION EFFICIENCY FACTOR-RELATED"/>
    <property type="match status" value="1"/>
</dbReference>
<name>A0A380JSK9_9STRE</name>
<dbReference type="SMART" id="SM01234">
    <property type="entry name" value="Haemolytic"/>
    <property type="match status" value="1"/>
</dbReference>
<dbReference type="Proteomes" id="UP000254461">
    <property type="component" value="Unassembled WGS sequence"/>
</dbReference>
<dbReference type="PANTHER" id="PTHR33383">
    <property type="entry name" value="MEMBRANE PROTEIN INSERTION EFFICIENCY FACTOR-RELATED"/>
    <property type="match status" value="1"/>
</dbReference>
<proteinExistence type="inferred from homology"/>
<organism evidence="2 3">
    <name type="scientific">Streptococcus equi subsp. equi</name>
    <dbReference type="NCBI Taxonomy" id="148942"/>
    <lineage>
        <taxon>Bacteria</taxon>
        <taxon>Bacillati</taxon>
        <taxon>Bacillota</taxon>
        <taxon>Bacilli</taxon>
        <taxon>Lactobacillales</taxon>
        <taxon>Streptococcaceae</taxon>
        <taxon>Streptococcus</taxon>
    </lineage>
</organism>
<dbReference type="NCBIfam" id="TIGR00278">
    <property type="entry name" value="membrane protein insertion efficiency factor YidD"/>
    <property type="match status" value="1"/>
</dbReference>
<dbReference type="RefSeq" id="WP_043026498.1">
    <property type="nucleotide sequence ID" value="NZ_UHFF01000002.1"/>
</dbReference>
<keyword evidence="1" id="KW-0472">Membrane</keyword>
<evidence type="ECO:0000313" key="2">
    <source>
        <dbReference type="EMBL" id="SUN48119.1"/>
    </source>
</evidence>
<dbReference type="EMBL" id="UHFF01000002">
    <property type="protein sequence ID" value="SUN48119.1"/>
    <property type="molecule type" value="Genomic_DNA"/>
</dbReference>
<evidence type="ECO:0000256" key="1">
    <source>
        <dbReference type="HAMAP-Rule" id="MF_00386"/>
    </source>
</evidence>
<comment type="function">
    <text evidence="1">Could be involved in insertion of integral membrane proteins into the membrane.</text>
</comment>
<evidence type="ECO:0000313" key="3">
    <source>
        <dbReference type="Proteomes" id="UP000254461"/>
    </source>
</evidence>
<keyword evidence="1" id="KW-1003">Cell membrane</keyword>
<comment type="subcellular location">
    <subcellularLocation>
        <location evidence="1">Cell membrane</location>
        <topology evidence="1">Peripheral membrane protein</topology>
        <orientation evidence="1">Cytoplasmic side</orientation>
    </subcellularLocation>
</comment>
<sequence>MIKALLIAPVRAYQKYISPLFPPSCRYQPTCSAYMITAIEKHGAKGVLMGLARLLRCHPFAAGGEDPVPDTFSLKRHFIKHEKIQDFDHKTD</sequence>
<accession>A0A380JSK9</accession>
<dbReference type="Pfam" id="PF01809">
    <property type="entry name" value="YidD"/>
    <property type="match status" value="1"/>
</dbReference>
<protein>
    <recommendedName>
        <fullName evidence="1">Putative membrane protein insertion efficiency factor</fullName>
    </recommendedName>
</protein>
<dbReference type="HAMAP" id="MF_00386">
    <property type="entry name" value="UPF0161_YidD"/>
    <property type="match status" value="1"/>
</dbReference>
<dbReference type="AlphaFoldDB" id="A0A380JSK9"/>
<dbReference type="GO" id="GO:0005886">
    <property type="term" value="C:plasma membrane"/>
    <property type="evidence" value="ECO:0007669"/>
    <property type="project" value="UniProtKB-SubCell"/>
</dbReference>
<comment type="similarity">
    <text evidence="1">Belongs to the UPF0161 family.</text>
</comment>